<name>A0A518BMC8_9BACT</name>
<dbReference type="InterPro" id="IPR013538">
    <property type="entry name" value="ASHA1/2-like_C"/>
</dbReference>
<dbReference type="Pfam" id="PF08327">
    <property type="entry name" value="AHSA1"/>
    <property type="match status" value="1"/>
</dbReference>
<dbReference type="InterPro" id="IPR023393">
    <property type="entry name" value="START-like_dom_sf"/>
</dbReference>
<organism evidence="3 4">
    <name type="scientific">Engelhardtia mirabilis</name>
    <dbReference type="NCBI Taxonomy" id="2528011"/>
    <lineage>
        <taxon>Bacteria</taxon>
        <taxon>Pseudomonadati</taxon>
        <taxon>Planctomycetota</taxon>
        <taxon>Planctomycetia</taxon>
        <taxon>Planctomycetia incertae sedis</taxon>
        <taxon>Engelhardtia</taxon>
    </lineage>
</organism>
<accession>A0A518BMC8</accession>
<evidence type="ECO:0000256" key="1">
    <source>
        <dbReference type="ARBA" id="ARBA00006817"/>
    </source>
</evidence>
<dbReference type="Gene3D" id="3.30.530.20">
    <property type="match status" value="1"/>
</dbReference>
<sequence>MSADEAGTSPAAVTMETEVFEVMIRGSIEAVWREITKTDELQGAIFNARMHTDGLKPGGQIRMRTASGAYTSVVGHVLEFDPPRRFVHTMAFTTQDDPESTVEYDLEQQGDQVRFRLTVTMPAGTKSAKQMRQGGTMIVNTLKRIVETGRPSLGIRLLYRLFTLLEGISPKRCRSENWPL</sequence>
<evidence type="ECO:0000259" key="2">
    <source>
        <dbReference type="Pfam" id="PF08327"/>
    </source>
</evidence>
<proteinExistence type="inferred from homology"/>
<keyword evidence="4" id="KW-1185">Reference proteome</keyword>
<gene>
    <name evidence="3" type="ORF">Pla133_32240</name>
</gene>
<protein>
    <recommendedName>
        <fullName evidence="2">Activator of Hsp90 ATPase homologue 1/2-like C-terminal domain-containing protein</fullName>
    </recommendedName>
</protein>
<dbReference type="SUPFAM" id="SSF55961">
    <property type="entry name" value="Bet v1-like"/>
    <property type="match status" value="1"/>
</dbReference>
<evidence type="ECO:0000313" key="3">
    <source>
        <dbReference type="EMBL" id="QDU68130.1"/>
    </source>
</evidence>
<evidence type="ECO:0000313" key="4">
    <source>
        <dbReference type="Proteomes" id="UP000316921"/>
    </source>
</evidence>
<dbReference type="Proteomes" id="UP000316921">
    <property type="component" value="Chromosome"/>
</dbReference>
<dbReference type="EMBL" id="CP036287">
    <property type="protein sequence ID" value="QDU68130.1"/>
    <property type="molecule type" value="Genomic_DNA"/>
</dbReference>
<feature type="domain" description="Activator of Hsp90 ATPase homologue 1/2-like C-terminal" evidence="2">
    <location>
        <begin position="27"/>
        <end position="147"/>
    </location>
</feature>
<dbReference type="AlphaFoldDB" id="A0A518BMC8"/>
<reference evidence="3 4" key="1">
    <citation type="submission" date="2019-02" db="EMBL/GenBank/DDBJ databases">
        <title>Deep-cultivation of Planctomycetes and their phenomic and genomic characterization uncovers novel biology.</title>
        <authorList>
            <person name="Wiegand S."/>
            <person name="Jogler M."/>
            <person name="Boedeker C."/>
            <person name="Pinto D."/>
            <person name="Vollmers J."/>
            <person name="Rivas-Marin E."/>
            <person name="Kohn T."/>
            <person name="Peeters S.H."/>
            <person name="Heuer A."/>
            <person name="Rast P."/>
            <person name="Oberbeckmann S."/>
            <person name="Bunk B."/>
            <person name="Jeske O."/>
            <person name="Meyerdierks A."/>
            <person name="Storesund J.E."/>
            <person name="Kallscheuer N."/>
            <person name="Luecker S."/>
            <person name="Lage O.M."/>
            <person name="Pohl T."/>
            <person name="Merkel B.J."/>
            <person name="Hornburger P."/>
            <person name="Mueller R.-W."/>
            <person name="Bruemmer F."/>
            <person name="Labrenz M."/>
            <person name="Spormann A.M."/>
            <person name="Op den Camp H."/>
            <person name="Overmann J."/>
            <person name="Amann R."/>
            <person name="Jetten M.S.M."/>
            <person name="Mascher T."/>
            <person name="Medema M.H."/>
            <person name="Devos D.P."/>
            <person name="Kaster A.-K."/>
            <person name="Ovreas L."/>
            <person name="Rohde M."/>
            <person name="Galperin M.Y."/>
            <person name="Jogler C."/>
        </authorList>
    </citation>
    <scope>NUCLEOTIDE SEQUENCE [LARGE SCALE GENOMIC DNA]</scope>
    <source>
        <strain evidence="3 4">Pla133</strain>
    </source>
</reference>
<dbReference type="KEGG" id="pbap:Pla133_32240"/>
<comment type="similarity">
    <text evidence="1">Belongs to the AHA1 family.</text>
</comment>
<dbReference type="RefSeq" id="WP_145066886.1">
    <property type="nucleotide sequence ID" value="NZ_CP036287.1"/>
</dbReference>